<organism evidence="2 3">
    <name type="scientific">Pseudomonas chlororaphis</name>
    <dbReference type="NCBI Taxonomy" id="587753"/>
    <lineage>
        <taxon>Bacteria</taxon>
        <taxon>Pseudomonadati</taxon>
        <taxon>Pseudomonadota</taxon>
        <taxon>Gammaproteobacteria</taxon>
        <taxon>Pseudomonadales</taxon>
        <taxon>Pseudomonadaceae</taxon>
        <taxon>Pseudomonas</taxon>
    </lineage>
</organism>
<proteinExistence type="predicted"/>
<evidence type="ECO:0000313" key="3">
    <source>
        <dbReference type="Proteomes" id="UP000268048"/>
    </source>
</evidence>
<dbReference type="RefSeq" id="WP_124322812.1">
    <property type="nucleotide sequence ID" value="NZ_CP027753.1"/>
</dbReference>
<dbReference type="GO" id="GO:0003677">
    <property type="term" value="F:DNA binding"/>
    <property type="evidence" value="ECO:0007669"/>
    <property type="project" value="InterPro"/>
</dbReference>
<evidence type="ECO:0000256" key="1">
    <source>
        <dbReference type="ARBA" id="ARBA00023172"/>
    </source>
</evidence>
<accession>A0A3G7TYC3</accession>
<gene>
    <name evidence="2" type="ORF">C4K04_6303</name>
</gene>
<dbReference type="InterPro" id="IPR011010">
    <property type="entry name" value="DNA_brk_join_enz"/>
</dbReference>
<evidence type="ECO:0008006" key="4">
    <source>
        <dbReference type="Google" id="ProtNLM"/>
    </source>
</evidence>
<protein>
    <recommendedName>
        <fullName evidence="4">Site-specific integrase</fullName>
    </recommendedName>
</protein>
<dbReference type="Gene3D" id="1.10.443.10">
    <property type="entry name" value="Intergrase catalytic core"/>
    <property type="match status" value="1"/>
</dbReference>
<dbReference type="InterPro" id="IPR013762">
    <property type="entry name" value="Integrase-like_cat_sf"/>
</dbReference>
<dbReference type="EMBL" id="CP027753">
    <property type="protein sequence ID" value="AZE51931.1"/>
    <property type="molecule type" value="Genomic_DNA"/>
</dbReference>
<sequence>MPDSIIPDLRLIKLAYGTHETVIDLRNLLYLGGAAVRRDKTITKINSGELGEVLMERLPLVKLLHADLLSDISRGLRRSTINNRYKYTCYFYAWCDRNNHPITATSVVDGFYSWVESLTSEIKAKKIKHLTVYRQATAICFLISRALNIKRGLLRNTRLPKPKRNSRALGAKVDKQNLEETFEFGHMLLNIVDCLSAKAIMGKLPLIIHIHGRDSLTEWSSLRPPESVKGLGPETKSWVRNRNLATRAAWEAEKSHRTRFPLINLRIEAEILIFISQTGMNLSQAQELKRGRFRFQSSEDSINVFRVFKNRRQGEAIFKIYKEYGSVFKRYLKWLDEIFSQDEERLFPFITPYAIPREGKSRPFQAIQRRCKQLGIRCVKPLELRNTRINWLLRRGLDPNLTAEMAQHTKETLIRVYESPHHQVAAVEITKFHLVTDPAITPPGPGSCNQLHRTPKTIEGTPELAPQPDCISPAGCMFCFYHRDIDNQDYVWSLASFRYCKRLELDEYVPPRSGVESHPAVLVINRISSKLEAFSVSSEIRAAWVSEAKDRIREGRYHPNFDGLIQLMEMSS</sequence>
<keyword evidence="1" id="KW-0233">DNA recombination</keyword>
<reference evidence="2 3" key="1">
    <citation type="submission" date="2018-03" db="EMBL/GenBank/DDBJ databases">
        <title>Diversity of phytobeneficial traits revealed by whole-genome analysis of worldwide-isolated phenazine-producing Pseudomonas spp.</title>
        <authorList>
            <person name="Biessy A."/>
            <person name="Novinscak A."/>
            <person name="Blom J."/>
            <person name="Leger G."/>
            <person name="Thomashow L.S."/>
            <person name="Cazorla F.M."/>
            <person name="Josic D."/>
            <person name="Filion M."/>
        </authorList>
    </citation>
    <scope>NUCLEOTIDE SEQUENCE [LARGE SCALE GENOMIC DNA]</scope>
    <source>
        <strain evidence="2 3">B25</strain>
    </source>
</reference>
<dbReference type="GO" id="GO:0006310">
    <property type="term" value="P:DNA recombination"/>
    <property type="evidence" value="ECO:0007669"/>
    <property type="project" value="UniProtKB-KW"/>
</dbReference>
<dbReference type="Proteomes" id="UP000268048">
    <property type="component" value="Chromosome"/>
</dbReference>
<evidence type="ECO:0000313" key="2">
    <source>
        <dbReference type="EMBL" id="AZE51931.1"/>
    </source>
</evidence>
<dbReference type="GO" id="GO:0015074">
    <property type="term" value="P:DNA integration"/>
    <property type="evidence" value="ECO:0007669"/>
    <property type="project" value="InterPro"/>
</dbReference>
<dbReference type="AlphaFoldDB" id="A0A3G7TYC3"/>
<dbReference type="SUPFAM" id="SSF56349">
    <property type="entry name" value="DNA breaking-rejoining enzymes"/>
    <property type="match status" value="1"/>
</dbReference>
<name>A0A3G7TYC3_9PSED</name>